<dbReference type="AlphaFoldDB" id="A0A1F7V8H3"/>
<dbReference type="InterPro" id="IPR051797">
    <property type="entry name" value="TrmB-like"/>
</dbReference>
<sequence length="252" mass="28306">MIDEKMRSDLEKDLLGLGLASKEALVYLALLSLGLVGSSKIIAESGLHGQFVYQAIQTLEQKGLVQHVIQNGRKKFSAKPPSVLLNLIEQQRRTAETVVSQLQSVLTMPAPQQLEVFQGQDSYVAQEFELLEQASVGSELLVIGGLGDKFHSIMGEDIHTYNNRSIKKRIMIRYMGCESQREELKKIVSTRPNFKFRLLPGEFGGEVNTNIWPDCISYNIFGTPVNKITLRSKTIAESQRQFFETLWGMGKI</sequence>
<dbReference type="InterPro" id="IPR002831">
    <property type="entry name" value="Tscrpt_reg_TrmB_N"/>
</dbReference>
<name>A0A1F7V8H3_9BACT</name>
<gene>
    <name evidence="2" type="ORF">A3I41_01780</name>
</gene>
<dbReference type="InterPro" id="IPR036388">
    <property type="entry name" value="WH-like_DNA-bd_sf"/>
</dbReference>
<evidence type="ECO:0000259" key="1">
    <source>
        <dbReference type="Pfam" id="PF01978"/>
    </source>
</evidence>
<dbReference type="Proteomes" id="UP000176593">
    <property type="component" value="Unassembled WGS sequence"/>
</dbReference>
<dbReference type="PANTHER" id="PTHR34293:SF1">
    <property type="entry name" value="HTH-TYPE TRANSCRIPTIONAL REGULATOR TRMBL2"/>
    <property type="match status" value="1"/>
</dbReference>
<accession>A0A1F7V8H3</accession>
<protein>
    <recommendedName>
        <fullName evidence="1">Transcription regulator TrmB N-terminal domain-containing protein</fullName>
    </recommendedName>
</protein>
<evidence type="ECO:0000313" key="3">
    <source>
        <dbReference type="Proteomes" id="UP000176593"/>
    </source>
</evidence>
<feature type="domain" description="Transcription regulator TrmB N-terminal" evidence="1">
    <location>
        <begin position="16"/>
        <end position="81"/>
    </location>
</feature>
<dbReference type="Pfam" id="PF01978">
    <property type="entry name" value="TrmB"/>
    <property type="match status" value="1"/>
</dbReference>
<dbReference type="PANTHER" id="PTHR34293">
    <property type="entry name" value="HTH-TYPE TRANSCRIPTIONAL REGULATOR TRMBL2"/>
    <property type="match status" value="1"/>
</dbReference>
<proteinExistence type="predicted"/>
<dbReference type="EMBL" id="MGEQ01000010">
    <property type="protein sequence ID" value="OGL86274.1"/>
    <property type="molecule type" value="Genomic_DNA"/>
</dbReference>
<dbReference type="InterPro" id="IPR036390">
    <property type="entry name" value="WH_DNA-bd_sf"/>
</dbReference>
<dbReference type="Gene3D" id="1.10.10.10">
    <property type="entry name" value="Winged helix-like DNA-binding domain superfamily/Winged helix DNA-binding domain"/>
    <property type="match status" value="1"/>
</dbReference>
<dbReference type="SUPFAM" id="SSF46785">
    <property type="entry name" value="Winged helix' DNA-binding domain"/>
    <property type="match status" value="1"/>
</dbReference>
<reference evidence="2 3" key="1">
    <citation type="journal article" date="2016" name="Nat. Commun.">
        <title>Thousands of microbial genomes shed light on interconnected biogeochemical processes in an aquifer system.</title>
        <authorList>
            <person name="Anantharaman K."/>
            <person name="Brown C.T."/>
            <person name="Hug L.A."/>
            <person name="Sharon I."/>
            <person name="Castelle C.J."/>
            <person name="Probst A.J."/>
            <person name="Thomas B.C."/>
            <person name="Singh A."/>
            <person name="Wilkins M.J."/>
            <person name="Karaoz U."/>
            <person name="Brodie E.L."/>
            <person name="Williams K.H."/>
            <person name="Hubbard S.S."/>
            <person name="Banfield J.F."/>
        </authorList>
    </citation>
    <scope>NUCLEOTIDE SEQUENCE [LARGE SCALE GENOMIC DNA]</scope>
</reference>
<comment type="caution">
    <text evidence="2">The sequence shown here is derived from an EMBL/GenBank/DDBJ whole genome shotgun (WGS) entry which is preliminary data.</text>
</comment>
<organism evidence="2 3">
    <name type="scientific">Candidatus Uhrbacteria bacterium RIFCSPLOWO2_02_FULL_48_18</name>
    <dbReference type="NCBI Taxonomy" id="1802408"/>
    <lineage>
        <taxon>Bacteria</taxon>
        <taxon>Candidatus Uhriibacteriota</taxon>
    </lineage>
</organism>
<evidence type="ECO:0000313" key="2">
    <source>
        <dbReference type="EMBL" id="OGL86274.1"/>
    </source>
</evidence>